<evidence type="ECO:0000313" key="4">
    <source>
        <dbReference type="Proteomes" id="UP000032680"/>
    </source>
</evidence>
<dbReference type="Pfam" id="PF01206">
    <property type="entry name" value="TusA"/>
    <property type="match status" value="1"/>
</dbReference>
<dbReference type="SUPFAM" id="SSF64307">
    <property type="entry name" value="SirA-like"/>
    <property type="match status" value="1"/>
</dbReference>
<comment type="caution">
    <text evidence="3">The sequence shown here is derived from an EMBL/GenBank/DDBJ whole genome shotgun (WGS) entry which is preliminary data.</text>
</comment>
<dbReference type="PANTHER" id="PTHR33279">
    <property type="entry name" value="SULFUR CARRIER PROTEIN YEDF-RELATED"/>
    <property type="match status" value="1"/>
</dbReference>
<dbReference type="InterPro" id="IPR036868">
    <property type="entry name" value="TusA-like_sf"/>
</dbReference>
<reference evidence="3 4" key="1">
    <citation type="submission" date="2012-11" db="EMBL/GenBank/DDBJ databases">
        <title>Whole genome sequence of Acidisphaera rubrifaciens HS-AP3.</title>
        <authorList>
            <person name="Azuma Y."/>
            <person name="Higashiura N."/>
            <person name="Hirakawa H."/>
            <person name="Matsushita K."/>
        </authorList>
    </citation>
    <scope>NUCLEOTIDE SEQUENCE [LARGE SCALE GENOMIC DNA]</scope>
    <source>
        <strain evidence="3 4">HS-AP3</strain>
    </source>
</reference>
<protein>
    <recommendedName>
        <fullName evidence="2">UPF0033 domain-containing protein</fullName>
    </recommendedName>
</protein>
<dbReference type="Gene3D" id="3.30.110.40">
    <property type="entry name" value="TusA-like domain"/>
    <property type="match status" value="1"/>
</dbReference>
<evidence type="ECO:0000313" key="3">
    <source>
        <dbReference type="EMBL" id="GAN78531.1"/>
    </source>
</evidence>
<comment type="similarity">
    <text evidence="1">Belongs to the sulfur carrier protein TusA family.</text>
</comment>
<evidence type="ECO:0000259" key="2">
    <source>
        <dbReference type="PROSITE" id="PS01148"/>
    </source>
</evidence>
<dbReference type="Proteomes" id="UP000032680">
    <property type="component" value="Unassembled WGS sequence"/>
</dbReference>
<name>A0A0D6PAZ3_9PROT</name>
<dbReference type="InterPro" id="IPR001455">
    <property type="entry name" value="TusA-like"/>
</dbReference>
<dbReference type="RefSeq" id="WP_241771251.1">
    <property type="nucleotide sequence ID" value="NZ_BANB01001007.1"/>
</dbReference>
<organism evidence="3 4">
    <name type="scientific">Acidisphaera rubrifaciens HS-AP3</name>
    <dbReference type="NCBI Taxonomy" id="1231350"/>
    <lineage>
        <taxon>Bacteria</taxon>
        <taxon>Pseudomonadati</taxon>
        <taxon>Pseudomonadota</taxon>
        <taxon>Alphaproteobacteria</taxon>
        <taxon>Acetobacterales</taxon>
        <taxon>Acetobacteraceae</taxon>
        <taxon>Acidisphaera</taxon>
    </lineage>
</organism>
<feature type="domain" description="UPF0033" evidence="2">
    <location>
        <begin position="13"/>
        <end position="37"/>
    </location>
</feature>
<accession>A0A0D6PAZ3</accession>
<dbReference type="PROSITE" id="PS01148">
    <property type="entry name" value="UPF0033"/>
    <property type="match status" value="1"/>
</dbReference>
<dbReference type="AlphaFoldDB" id="A0A0D6PAZ3"/>
<gene>
    <name evidence="3" type="ORF">Asru_1016_03</name>
</gene>
<dbReference type="EMBL" id="BANB01001007">
    <property type="protein sequence ID" value="GAN78531.1"/>
    <property type="molecule type" value="Genomic_DNA"/>
</dbReference>
<proteinExistence type="inferred from homology"/>
<evidence type="ECO:0000256" key="1">
    <source>
        <dbReference type="ARBA" id="ARBA00008984"/>
    </source>
</evidence>
<keyword evidence="4" id="KW-1185">Reference proteome</keyword>
<sequence>MIVDKLKSVDREVDVMADICPMTYVRTRLALDAMQPGQVLRVWLRGEEPRRNVPETAAAQGHTVLAVETDADGRTAVVIRRG</sequence>
<dbReference type="PANTHER" id="PTHR33279:SF19">
    <property type="entry name" value="SSL1707 PROTEIN"/>
    <property type="match status" value="1"/>
</dbReference>
<dbReference type="CDD" id="cd00291">
    <property type="entry name" value="SirA_YedF_YeeD"/>
    <property type="match status" value="1"/>
</dbReference>